<dbReference type="SUPFAM" id="SSF52172">
    <property type="entry name" value="CheY-like"/>
    <property type="match status" value="1"/>
</dbReference>
<evidence type="ECO:0000259" key="6">
    <source>
        <dbReference type="PROSITE" id="PS50110"/>
    </source>
</evidence>
<dbReference type="RefSeq" id="WP_259870078.1">
    <property type="nucleotide sequence ID" value="NZ_JAMQJZ010000024.1"/>
</dbReference>
<dbReference type="InterPro" id="IPR011006">
    <property type="entry name" value="CheY-like_superfamily"/>
</dbReference>
<dbReference type="GO" id="GO:0000160">
    <property type="term" value="P:phosphorelay signal transduction system"/>
    <property type="evidence" value="ECO:0007669"/>
    <property type="project" value="InterPro"/>
</dbReference>
<dbReference type="GO" id="GO:0003700">
    <property type="term" value="F:DNA-binding transcription factor activity"/>
    <property type="evidence" value="ECO:0007669"/>
    <property type="project" value="InterPro"/>
</dbReference>
<dbReference type="InterPro" id="IPR001789">
    <property type="entry name" value="Sig_transdc_resp-reg_receiver"/>
</dbReference>
<dbReference type="AlphaFoldDB" id="A0A9X3WMY2"/>
<gene>
    <name evidence="7" type="ORF">NC661_19950</name>
</gene>
<dbReference type="SMART" id="SM00448">
    <property type="entry name" value="REC"/>
    <property type="match status" value="1"/>
</dbReference>
<evidence type="ECO:0000256" key="2">
    <source>
        <dbReference type="ARBA" id="ARBA00023125"/>
    </source>
</evidence>
<dbReference type="PROSITE" id="PS00041">
    <property type="entry name" value="HTH_ARAC_FAMILY_1"/>
    <property type="match status" value="1"/>
</dbReference>
<dbReference type="InterPro" id="IPR018062">
    <property type="entry name" value="HTH_AraC-typ_CS"/>
</dbReference>
<feature type="domain" description="HTH araC/xylS-type" evidence="5">
    <location>
        <begin position="406"/>
        <end position="504"/>
    </location>
</feature>
<dbReference type="Pfam" id="PF12833">
    <property type="entry name" value="HTH_18"/>
    <property type="match status" value="1"/>
</dbReference>
<proteinExistence type="predicted"/>
<dbReference type="PANTHER" id="PTHR43280:SF2">
    <property type="entry name" value="HTH-TYPE TRANSCRIPTIONAL REGULATOR EXSA"/>
    <property type="match status" value="1"/>
</dbReference>
<keyword evidence="3" id="KW-0804">Transcription</keyword>
<dbReference type="EMBL" id="JAMQJZ010000024">
    <property type="protein sequence ID" value="MDC3422630.1"/>
    <property type="molecule type" value="Genomic_DNA"/>
</dbReference>
<dbReference type="Gene3D" id="1.10.10.60">
    <property type="entry name" value="Homeodomain-like"/>
    <property type="match status" value="2"/>
</dbReference>
<comment type="caution">
    <text evidence="7">The sequence shown here is derived from an EMBL/GenBank/DDBJ whole genome shotgun (WGS) entry which is preliminary data.</text>
</comment>
<feature type="modified residue" description="4-aspartylphosphate" evidence="4">
    <location>
        <position position="56"/>
    </location>
</feature>
<dbReference type="SMART" id="SM00342">
    <property type="entry name" value="HTH_ARAC"/>
    <property type="match status" value="1"/>
</dbReference>
<reference evidence="7" key="1">
    <citation type="submission" date="2022-06" db="EMBL/GenBank/DDBJ databases">
        <title>Aquibacillus sp. a new bacterium isolated from soil saline samples.</title>
        <authorList>
            <person name="Galisteo C."/>
            <person name="De La Haba R."/>
            <person name="Sanchez-Porro C."/>
            <person name="Ventosa A."/>
        </authorList>
    </citation>
    <scope>NUCLEOTIDE SEQUENCE</scope>
    <source>
        <strain evidence="7">JCM 12387</strain>
    </source>
</reference>
<keyword evidence="1" id="KW-0805">Transcription regulation</keyword>
<dbReference type="SUPFAM" id="SSF46689">
    <property type="entry name" value="Homeodomain-like"/>
    <property type="match status" value="2"/>
</dbReference>
<dbReference type="InterPro" id="IPR018060">
    <property type="entry name" value="HTH_AraC"/>
</dbReference>
<dbReference type="InterPro" id="IPR020449">
    <property type="entry name" value="Tscrpt_reg_AraC-type_HTH"/>
</dbReference>
<dbReference type="PANTHER" id="PTHR43280">
    <property type="entry name" value="ARAC-FAMILY TRANSCRIPTIONAL REGULATOR"/>
    <property type="match status" value="1"/>
</dbReference>
<evidence type="ECO:0000313" key="7">
    <source>
        <dbReference type="EMBL" id="MDC3422630.1"/>
    </source>
</evidence>
<protein>
    <submittedName>
        <fullName evidence="7">Response regulator</fullName>
    </submittedName>
</protein>
<evidence type="ECO:0000259" key="5">
    <source>
        <dbReference type="PROSITE" id="PS01124"/>
    </source>
</evidence>
<evidence type="ECO:0000313" key="8">
    <source>
        <dbReference type="Proteomes" id="UP001145072"/>
    </source>
</evidence>
<keyword evidence="4" id="KW-0597">Phosphoprotein</keyword>
<evidence type="ECO:0000256" key="1">
    <source>
        <dbReference type="ARBA" id="ARBA00023015"/>
    </source>
</evidence>
<dbReference type="PRINTS" id="PR00032">
    <property type="entry name" value="HTHARAC"/>
</dbReference>
<organism evidence="7 8">
    <name type="scientific">Aquibacillus koreensis</name>
    <dbReference type="NCBI Taxonomy" id="279446"/>
    <lineage>
        <taxon>Bacteria</taxon>
        <taxon>Bacillati</taxon>
        <taxon>Bacillota</taxon>
        <taxon>Bacilli</taxon>
        <taxon>Bacillales</taxon>
        <taxon>Bacillaceae</taxon>
        <taxon>Aquibacillus</taxon>
    </lineage>
</organism>
<keyword evidence="8" id="KW-1185">Reference proteome</keyword>
<sequence>MNCKVLIVDDEQHIRKTLRKMIEEDDYKWDVIGEAKNGLEALDMIKKVEPDLVISDIRMSKMSGIELSKVIHEQYSHIKVIFLTAYRDFEYAKAALKNNVIDFLLKPCAQSEVIDVLSRIRKDLLVEQQKKKREQQLKERMILRSIFLKLPYTTGEKVFEDVKAKFLNTTVTFFRVETYFPQTKHYHDNDLPLLQFALMNMFEEILAHKGWGQVIAVDYNCYACLYQEDEEREVITLIKEKASNLLGINLFADKMGSVKNIFDLRSFYEHYSEKFNQTTSGNLEHSFSKDLLNYDLISKWKERLIAPLLVGEMDKLQEALQDLISCLPKYELSDAKIEAFSILYALDTITQKEFGYPSQLQLSKEIIDSRKLQSTTELVSWITQRMEYFCQNFKEWKKEKGISIVNRVKAFVEQHYQDNCSLSDVAAHVYLSPKYLSDLFKKETGESFKLYVTKVKMRKARYLLEHSDENITEIARLVGYDDPNYFSTVFRKTLKRSPKQFREERNNQEFLKEPIE</sequence>
<dbReference type="PROSITE" id="PS50110">
    <property type="entry name" value="RESPONSE_REGULATORY"/>
    <property type="match status" value="1"/>
</dbReference>
<dbReference type="Gene3D" id="3.40.50.2300">
    <property type="match status" value="1"/>
</dbReference>
<keyword evidence="2" id="KW-0238">DNA-binding</keyword>
<dbReference type="GO" id="GO:0043565">
    <property type="term" value="F:sequence-specific DNA binding"/>
    <property type="evidence" value="ECO:0007669"/>
    <property type="project" value="InterPro"/>
</dbReference>
<dbReference type="InterPro" id="IPR009057">
    <property type="entry name" value="Homeodomain-like_sf"/>
</dbReference>
<name>A0A9X3WMY2_9BACI</name>
<evidence type="ECO:0000256" key="3">
    <source>
        <dbReference type="ARBA" id="ARBA00023163"/>
    </source>
</evidence>
<feature type="domain" description="Response regulatory" evidence="6">
    <location>
        <begin position="4"/>
        <end position="121"/>
    </location>
</feature>
<dbReference type="Proteomes" id="UP001145072">
    <property type="component" value="Unassembled WGS sequence"/>
</dbReference>
<evidence type="ECO:0000256" key="4">
    <source>
        <dbReference type="PROSITE-ProRule" id="PRU00169"/>
    </source>
</evidence>
<dbReference type="Pfam" id="PF00072">
    <property type="entry name" value="Response_reg"/>
    <property type="match status" value="1"/>
</dbReference>
<dbReference type="CDD" id="cd17536">
    <property type="entry name" value="REC_YesN-like"/>
    <property type="match status" value="1"/>
</dbReference>
<accession>A0A9X3WMY2</accession>
<dbReference type="PROSITE" id="PS01124">
    <property type="entry name" value="HTH_ARAC_FAMILY_2"/>
    <property type="match status" value="1"/>
</dbReference>